<keyword evidence="10" id="KW-1185">Reference proteome</keyword>
<dbReference type="InterPro" id="IPR002657">
    <property type="entry name" value="BilAc:Na_symport/Acr3"/>
</dbReference>
<feature type="transmembrane region" description="Helical" evidence="8">
    <location>
        <begin position="324"/>
        <end position="345"/>
    </location>
</feature>
<dbReference type="InParanoid" id="E4XCA3"/>
<evidence type="ECO:0000256" key="6">
    <source>
        <dbReference type="ARBA" id="ARBA00023136"/>
    </source>
</evidence>
<dbReference type="GO" id="GO:0016020">
    <property type="term" value="C:membrane"/>
    <property type="evidence" value="ECO:0007669"/>
    <property type="project" value="UniProtKB-SubCell"/>
</dbReference>
<feature type="coiled-coil region" evidence="7">
    <location>
        <begin position="351"/>
        <end position="378"/>
    </location>
</feature>
<feature type="transmembrane region" description="Helical" evidence="8">
    <location>
        <begin position="216"/>
        <end position="241"/>
    </location>
</feature>
<keyword evidence="3 8" id="KW-0812">Transmembrane</keyword>
<evidence type="ECO:0000313" key="9">
    <source>
        <dbReference type="EMBL" id="CBY09228.1"/>
    </source>
</evidence>
<reference evidence="9" key="1">
    <citation type="journal article" date="2010" name="Science">
        <title>Plasticity of animal genome architecture unmasked by rapid evolution of a pelagic tunicate.</title>
        <authorList>
            <person name="Denoeud F."/>
            <person name="Henriet S."/>
            <person name="Mungpakdee S."/>
            <person name="Aury J.M."/>
            <person name="Da Silva C."/>
            <person name="Brinkmann H."/>
            <person name="Mikhaleva J."/>
            <person name="Olsen L.C."/>
            <person name="Jubin C."/>
            <person name="Canestro C."/>
            <person name="Bouquet J.M."/>
            <person name="Danks G."/>
            <person name="Poulain J."/>
            <person name="Campsteijn C."/>
            <person name="Adamski M."/>
            <person name="Cross I."/>
            <person name="Yadetie F."/>
            <person name="Muffato M."/>
            <person name="Louis A."/>
            <person name="Butcher S."/>
            <person name="Tsagkogeorga G."/>
            <person name="Konrad A."/>
            <person name="Singh S."/>
            <person name="Jensen M.F."/>
            <person name="Cong E.H."/>
            <person name="Eikeseth-Otteraa H."/>
            <person name="Noel B."/>
            <person name="Anthouard V."/>
            <person name="Porcel B.M."/>
            <person name="Kachouri-Lafond R."/>
            <person name="Nishino A."/>
            <person name="Ugolini M."/>
            <person name="Chourrout P."/>
            <person name="Nishida H."/>
            <person name="Aasland R."/>
            <person name="Huzurbazar S."/>
            <person name="Westhof E."/>
            <person name="Delsuc F."/>
            <person name="Lehrach H."/>
            <person name="Reinhardt R."/>
            <person name="Weissenbach J."/>
            <person name="Roy S.W."/>
            <person name="Artiguenave F."/>
            <person name="Postlethwait J.H."/>
            <person name="Manak J.R."/>
            <person name="Thompson E.M."/>
            <person name="Jaillon O."/>
            <person name="Du Pasquier L."/>
            <person name="Boudinot P."/>
            <person name="Liberles D.A."/>
            <person name="Volff J.N."/>
            <person name="Philippe H."/>
            <person name="Lenhard B."/>
            <person name="Roest Crollius H."/>
            <person name="Wincker P."/>
            <person name="Chourrout D."/>
        </authorList>
    </citation>
    <scope>NUCLEOTIDE SEQUENCE [LARGE SCALE GENOMIC DNA]</scope>
</reference>
<evidence type="ECO:0000256" key="4">
    <source>
        <dbReference type="ARBA" id="ARBA00022847"/>
    </source>
</evidence>
<evidence type="ECO:0000256" key="3">
    <source>
        <dbReference type="ARBA" id="ARBA00022692"/>
    </source>
</evidence>
<keyword evidence="4" id="KW-0813">Transport</keyword>
<protein>
    <submittedName>
        <fullName evidence="9">Uncharacterized protein</fullName>
    </submittedName>
</protein>
<dbReference type="PANTHER" id="PTHR10361">
    <property type="entry name" value="SODIUM-BILE ACID COTRANSPORTER"/>
    <property type="match status" value="1"/>
</dbReference>
<dbReference type="InterPro" id="IPR004710">
    <property type="entry name" value="Bilac:Na_transpt"/>
</dbReference>
<keyword evidence="6 8" id="KW-0472">Membrane</keyword>
<evidence type="ECO:0000313" key="10">
    <source>
        <dbReference type="Proteomes" id="UP000001307"/>
    </source>
</evidence>
<comment type="subcellular location">
    <subcellularLocation>
        <location evidence="1">Membrane</location>
        <topology evidence="1">Multi-pass membrane protein</topology>
    </subcellularLocation>
</comment>
<dbReference type="InterPro" id="IPR038770">
    <property type="entry name" value="Na+/solute_symporter_sf"/>
</dbReference>
<accession>E4XCA3</accession>
<evidence type="ECO:0000256" key="2">
    <source>
        <dbReference type="ARBA" id="ARBA00006528"/>
    </source>
</evidence>
<dbReference type="EMBL" id="FN653035">
    <property type="protein sequence ID" value="CBY09228.1"/>
    <property type="molecule type" value="Genomic_DNA"/>
</dbReference>
<dbReference type="Pfam" id="PF01758">
    <property type="entry name" value="SBF"/>
    <property type="match status" value="1"/>
</dbReference>
<sequence>MPNFEVAEFANEKENLISLYKAPNETEFLIHLQQLLKEYNGTLPGDSIPNFVVSEGFLILIVLTTFAMGLATDPHRMLQYIKKPIGPLIGMVCQFGLMPCIAIAFISTVPIGTFEALVIILYGCAPGGGFSNIIVYYMGGDIDLSITMTMLSCVFALVFTPAWLQIVPLVVNSSYAIIIPYKEILVTLAAVVTCSLFGSFIHWLGKRYDFNRRLKIITQFMAATSVILFIAILIIAIYKFYPVAIVTQAQLVFSAILPFLGFTIAYALSSCVVWILKKIGKESGVKASQHLTIGVETAIQNGRMVNAITLALYKDMMFENAQTFFFPLLGTAWQAVFGITMAVIVRIPCINRIIKDGREKLQNEMNEEEEENKVNFES</sequence>
<organism evidence="9">
    <name type="scientific">Oikopleura dioica</name>
    <name type="common">Tunicate</name>
    <dbReference type="NCBI Taxonomy" id="34765"/>
    <lineage>
        <taxon>Eukaryota</taxon>
        <taxon>Metazoa</taxon>
        <taxon>Chordata</taxon>
        <taxon>Tunicata</taxon>
        <taxon>Appendicularia</taxon>
        <taxon>Copelata</taxon>
        <taxon>Oikopleuridae</taxon>
        <taxon>Oikopleura</taxon>
    </lineage>
</organism>
<evidence type="ECO:0000256" key="5">
    <source>
        <dbReference type="ARBA" id="ARBA00022989"/>
    </source>
</evidence>
<proteinExistence type="inferred from homology"/>
<feature type="transmembrane region" description="Helical" evidence="8">
    <location>
        <begin position="144"/>
        <end position="164"/>
    </location>
</feature>
<keyword evidence="5 8" id="KW-1133">Transmembrane helix</keyword>
<dbReference type="OrthoDB" id="203097at2759"/>
<feature type="transmembrane region" description="Helical" evidence="8">
    <location>
        <begin position="51"/>
        <end position="72"/>
    </location>
</feature>
<evidence type="ECO:0000256" key="1">
    <source>
        <dbReference type="ARBA" id="ARBA00004141"/>
    </source>
</evidence>
<evidence type="ECO:0000256" key="8">
    <source>
        <dbReference type="SAM" id="Phobius"/>
    </source>
</evidence>
<name>E4XCA3_OIKDI</name>
<evidence type="ECO:0000256" key="7">
    <source>
        <dbReference type="SAM" id="Coils"/>
    </source>
</evidence>
<gene>
    <name evidence="9" type="ORF">GSOID_T00007759001</name>
</gene>
<dbReference type="PANTHER" id="PTHR10361:SF28">
    <property type="entry name" value="P3 PROTEIN-RELATED"/>
    <property type="match status" value="1"/>
</dbReference>
<feature type="transmembrane region" description="Helical" evidence="8">
    <location>
        <begin position="184"/>
        <end position="204"/>
    </location>
</feature>
<dbReference type="Gene3D" id="1.20.1530.20">
    <property type="match status" value="1"/>
</dbReference>
<keyword evidence="4" id="KW-0769">Symport</keyword>
<keyword evidence="7" id="KW-0175">Coiled coil</keyword>
<dbReference type="Proteomes" id="UP000001307">
    <property type="component" value="Unassembled WGS sequence"/>
</dbReference>
<dbReference type="AlphaFoldDB" id="E4XCA3"/>
<comment type="similarity">
    <text evidence="2">Belongs to the bile acid:sodium symporter (BASS) (TC 2.A.28) family.</text>
</comment>
<dbReference type="GO" id="GO:0015293">
    <property type="term" value="F:symporter activity"/>
    <property type="evidence" value="ECO:0007669"/>
    <property type="project" value="UniProtKB-KW"/>
</dbReference>
<feature type="transmembrane region" description="Helical" evidence="8">
    <location>
        <begin position="84"/>
        <end position="106"/>
    </location>
</feature>
<feature type="transmembrane region" description="Helical" evidence="8">
    <location>
        <begin position="118"/>
        <end position="137"/>
    </location>
</feature>
<feature type="transmembrane region" description="Helical" evidence="8">
    <location>
        <begin position="253"/>
        <end position="276"/>
    </location>
</feature>